<dbReference type="Pfam" id="PF00356">
    <property type="entry name" value="LacI"/>
    <property type="match status" value="1"/>
</dbReference>
<keyword evidence="3 6" id="KW-0238">DNA-binding</keyword>
<protein>
    <submittedName>
        <fullName evidence="6">LacI family DNA-binding transcriptional regulator</fullName>
    </submittedName>
</protein>
<dbReference type="GO" id="GO:0003700">
    <property type="term" value="F:DNA-binding transcription factor activity"/>
    <property type="evidence" value="ECO:0007669"/>
    <property type="project" value="TreeGrafter"/>
</dbReference>
<feature type="domain" description="HTH lacI-type" evidence="5">
    <location>
        <begin position="7"/>
        <end position="51"/>
    </location>
</feature>
<dbReference type="CDD" id="cd01392">
    <property type="entry name" value="HTH_LacI"/>
    <property type="match status" value="1"/>
</dbReference>
<evidence type="ECO:0000259" key="5">
    <source>
        <dbReference type="PROSITE" id="PS50932"/>
    </source>
</evidence>
<dbReference type="RefSeq" id="WP_212697795.1">
    <property type="nucleotide sequence ID" value="NZ_CP058649.1"/>
</dbReference>
<evidence type="ECO:0000256" key="3">
    <source>
        <dbReference type="ARBA" id="ARBA00023125"/>
    </source>
</evidence>
<proteinExistence type="predicted"/>
<name>A0A8J8MIU3_9FIRM</name>
<dbReference type="KEGG" id="vpy:HZI73_08365"/>
<dbReference type="GO" id="GO:0000976">
    <property type="term" value="F:transcription cis-regulatory region binding"/>
    <property type="evidence" value="ECO:0007669"/>
    <property type="project" value="TreeGrafter"/>
</dbReference>
<dbReference type="InterPro" id="IPR046335">
    <property type="entry name" value="LacI/GalR-like_sensor"/>
</dbReference>
<dbReference type="Pfam" id="PF13377">
    <property type="entry name" value="Peripla_BP_3"/>
    <property type="match status" value="1"/>
</dbReference>
<dbReference type="PANTHER" id="PTHR30146">
    <property type="entry name" value="LACI-RELATED TRANSCRIPTIONAL REPRESSOR"/>
    <property type="match status" value="1"/>
</dbReference>
<keyword evidence="1" id="KW-0678">Repressor</keyword>
<organism evidence="6 7">
    <name type="scientific">Vallitalea pronyensis</name>
    <dbReference type="NCBI Taxonomy" id="1348613"/>
    <lineage>
        <taxon>Bacteria</taxon>
        <taxon>Bacillati</taxon>
        <taxon>Bacillota</taxon>
        <taxon>Clostridia</taxon>
        <taxon>Lachnospirales</taxon>
        <taxon>Vallitaleaceae</taxon>
        <taxon>Vallitalea</taxon>
    </lineage>
</organism>
<reference evidence="6" key="1">
    <citation type="submission" date="2020-07" db="EMBL/GenBank/DDBJ databases">
        <title>Vallitalea pronyensis genome.</title>
        <authorList>
            <person name="Postec A."/>
        </authorList>
    </citation>
    <scope>NUCLEOTIDE SEQUENCE</scope>
    <source>
        <strain evidence="6">FatNI3</strain>
    </source>
</reference>
<dbReference type="PANTHER" id="PTHR30146:SF148">
    <property type="entry name" value="HTH-TYPE TRANSCRIPTIONAL REPRESSOR PURR-RELATED"/>
    <property type="match status" value="1"/>
</dbReference>
<sequence>MKKKKRVTMQDIADALGVSKVTVSKALNDKDGVGPELKEDILQTAEAFGYQLTKKNIEDVKEPKNIVIFLDHKYFSEDTKAYFYVKMYHMIAKYLSEMGFIGTLSTVNPMDHGKELEKTLESQNTDGIIILGNLEEEFLMKVRQVNLPRVFVDYYDEWCNTDCVLSENIYSTYEITKHLLNYGHHAIGFVGSITVTQSISDRYLGYSRALMERKIGIRQDWIIEDRDFHNEAIDFHLPEAMPTAFVCNCDETAYRFIKTLNQKGYQVPDDVSIVSFDNDIYAEISEPKLTTVAVDIEGIARTTVKLIKRKVKQLPSYTKAVSMVNGKIIFRDSVAKK</sequence>
<evidence type="ECO:0000256" key="2">
    <source>
        <dbReference type="ARBA" id="ARBA00023015"/>
    </source>
</evidence>
<evidence type="ECO:0000256" key="1">
    <source>
        <dbReference type="ARBA" id="ARBA00022491"/>
    </source>
</evidence>
<keyword evidence="7" id="KW-1185">Reference proteome</keyword>
<dbReference type="SUPFAM" id="SSF47413">
    <property type="entry name" value="lambda repressor-like DNA-binding domains"/>
    <property type="match status" value="1"/>
</dbReference>
<dbReference type="EMBL" id="CP058649">
    <property type="protein sequence ID" value="QUI22311.1"/>
    <property type="molecule type" value="Genomic_DNA"/>
</dbReference>
<accession>A0A8J8MIU3</accession>
<dbReference type="InterPro" id="IPR028082">
    <property type="entry name" value="Peripla_BP_I"/>
</dbReference>
<dbReference type="Proteomes" id="UP000683246">
    <property type="component" value="Chromosome"/>
</dbReference>
<dbReference type="Gene3D" id="3.40.50.2300">
    <property type="match status" value="2"/>
</dbReference>
<dbReference type="PROSITE" id="PS50932">
    <property type="entry name" value="HTH_LACI_2"/>
    <property type="match status" value="1"/>
</dbReference>
<dbReference type="Gene3D" id="1.10.260.40">
    <property type="entry name" value="lambda repressor-like DNA-binding domains"/>
    <property type="match status" value="1"/>
</dbReference>
<dbReference type="SMART" id="SM00354">
    <property type="entry name" value="HTH_LACI"/>
    <property type="match status" value="1"/>
</dbReference>
<keyword evidence="4" id="KW-0804">Transcription</keyword>
<dbReference type="SUPFAM" id="SSF53822">
    <property type="entry name" value="Periplasmic binding protein-like I"/>
    <property type="match status" value="1"/>
</dbReference>
<keyword evidence="2" id="KW-0805">Transcription regulation</keyword>
<dbReference type="AlphaFoldDB" id="A0A8J8MIU3"/>
<dbReference type="InterPro" id="IPR000843">
    <property type="entry name" value="HTH_LacI"/>
</dbReference>
<evidence type="ECO:0000256" key="4">
    <source>
        <dbReference type="ARBA" id="ARBA00023163"/>
    </source>
</evidence>
<evidence type="ECO:0000313" key="6">
    <source>
        <dbReference type="EMBL" id="QUI22311.1"/>
    </source>
</evidence>
<dbReference type="InterPro" id="IPR010982">
    <property type="entry name" value="Lambda_DNA-bd_dom_sf"/>
</dbReference>
<evidence type="ECO:0000313" key="7">
    <source>
        <dbReference type="Proteomes" id="UP000683246"/>
    </source>
</evidence>
<gene>
    <name evidence="6" type="ORF">HZI73_08365</name>
</gene>